<gene>
    <name evidence="4" type="ORF">SDC9_50908</name>
</gene>
<dbReference type="PROSITE" id="PS00455">
    <property type="entry name" value="AMP_BINDING"/>
    <property type="match status" value="1"/>
</dbReference>
<protein>
    <submittedName>
        <fullName evidence="4">Long-chain-fatty-acid--CoA ligase FadD15</fullName>
        <ecNumber evidence="4">6.2.1.3</ecNumber>
    </submittedName>
</protein>
<dbReference type="AlphaFoldDB" id="A0A644WLZ5"/>
<keyword evidence="1" id="KW-0547">Nucleotide-binding</keyword>
<name>A0A644WLZ5_9ZZZZ</name>
<dbReference type="EC" id="6.2.1.3" evidence="4"/>
<reference evidence="4" key="1">
    <citation type="submission" date="2019-08" db="EMBL/GenBank/DDBJ databases">
        <authorList>
            <person name="Kucharzyk K."/>
            <person name="Murdoch R.W."/>
            <person name="Higgins S."/>
            <person name="Loffler F."/>
        </authorList>
    </citation>
    <scope>NUCLEOTIDE SEQUENCE</scope>
</reference>
<dbReference type="EMBL" id="VSSQ01001055">
    <property type="protein sequence ID" value="MPM04629.1"/>
    <property type="molecule type" value="Genomic_DNA"/>
</dbReference>
<proteinExistence type="predicted"/>
<dbReference type="PANTHER" id="PTHR43272">
    <property type="entry name" value="LONG-CHAIN-FATTY-ACID--COA LIGASE"/>
    <property type="match status" value="1"/>
</dbReference>
<organism evidence="4">
    <name type="scientific">bioreactor metagenome</name>
    <dbReference type="NCBI Taxonomy" id="1076179"/>
    <lineage>
        <taxon>unclassified sequences</taxon>
        <taxon>metagenomes</taxon>
        <taxon>ecological metagenomes</taxon>
    </lineage>
</organism>
<dbReference type="InterPro" id="IPR042099">
    <property type="entry name" value="ANL_N_sf"/>
</dbReference>
<evidence type="ECO:0000259" key="3">
    <source>
        <dbReference type="Pfam" id="PF00501"/>
    </source>
</evidence>
<keyword evidence="4" id="KW-0436">Ligase</keyword>
<comment type="caution">
    <text evidence="4">The sequence shown here is derived from an EMBL/GenBank/DDBJ whole genome shotgun (WGS) entry which is preliminary data.</text>
</comment>
<evidence type="ECO:0000256" key="2">
    <source>
        <dbReference type="ARBA" id="ARBA00022840"/>
    </source>
</evidence>
<keyword evidence="2" id="KW-0067">ATP-binding</keyword>
<dbReference type="InterPro" id="IPR000873">
    <property type="entry name" value="AMP-dep_synth/lig_dom"/>
</dbReference>
<dbReference type="GO" id="GO:0005524">
    <property type="term" value="F:ATP binding"/>
    <property type="evidence" value="ECO:0007669"/>
    <property type="project" value="UniProtKB-KW"/>
</dbReference>
<dbReference type="SUPFAM" id="SSF56801">
    <property type="entry name" value="Acetyl-CoA synthetase-like"/>
    <property type="match status" value="1"/>
</dbReference>
<dbReference type="GO" id="GO:0016020">
    <property type="term" value="C:membrane"/>
    <property type="evidence" value="ECO:0007669"/>
    <property type="project" value="TreeGrafter"/>
</dbReference>
<dbReference type="Pfam" id="PF00501">
    <property type="entry name" value="AMP-binding"/>
    <property type="match status" value="1"/>
</dbReference>
<feature type="domain" description="AMP-dependent synthetase/ligase" evidence="3">
    <location>
        <begin position="11"/>
        <end position="454"/>
    </location>
</feature>
<dbReference type="InterPro" id="IPR020845">
    <property type="entry name" value="AMP-binding_CS"/>
</dbReference>
<evidence type="ECO:0000313" key="4">
    <source>
        <dbReference type="EMBL" id="MPM04629.1"/>
    </source>
</evidence>
<dbReference type="Gene3D" id="3.40.50.12780">
    <property type="entry name" value="N-terminal domain of ligase-like"/>
    <property type="match status" value="1"/>
</dbReference>
<evidence type="ECO:0000256" key="1">
    <source>
        <dbReference type="ARBA" id="ARBA00022741"/>
    </source>
</evidence>
<accession>A0A644WLZ5</accession>
<sequence>MERTIVQMLHDAAKKYGDRAYTNTRTDAQWQPSSFKQTDIQSDYVAAYLLSHGFKAEQTVGILSEGKSSWVTCEHGVIKAKMISVPLSIKLTPEEIAFRINHSEAVALAVSANTLGNAVKALPLFDHHVMFIYLDEQDDRLENQIRQAGWKQDVDYVPYQTMLMDGEALLAKKPNLVKDVEATISEQDTINICYTSGTTGNPKGIMLTHVNYWVNSHDAIELFQLPDAQFETLVVLPVDHSFAHTVGIYTSLLRGITLHFVDSRGSNAAIIRNFPKNLVELNPVFLMTVPSITGNFMKKMIQGIHQKGAFVEGIFNRGLEAGMLRNGDGFHKGGTWIRIKTWLPYTLANLLVFPKLRKVFGDRMLYCVGGGALLEAKQQRFFAAIGVPVFQGYGLTEAAPIISSNSPHLYKFGTSGMVAKSEICKIMIDETTEAKVGQRGEIVIKGENVMKGYFKNPAASAEVLRDGWLWTGDLGYYDEDGFLVVTGRAKALLINKDGEKYSPEEVEEVMINSLSVLNQLMVYNDHQMITTALVTLQEDVVTRMIEEKGCKSAEEALDMLVTELRSYEAQASAIPNMWLPSRFAIIEKPFSEADGLVNSTMKLVRYKTAEFYKDRIATLYESEEANRKANLEVIKQLFFK</sequence>
<dbReference type="GO" id="GO:0004467">
    <property type="term" value="F:long-chain fatty acid-CoA ligase activity"/>
    <property type="evidence" value="ECO:0007669"/>
    <property type="project" value="UniProtKB-EC"/>
</dbReference>
<dbReference type="PANTHER" id="PTHR43272:SF33">
    <property type="entry name" value="AMP-BINDING DOMAIN-CONTAINING PROTEIN-RELATED"/>
    <property type="match status" value="1"/>
</dbReference>